<evidence type="ECO:0000259" key="5">
    <source>
        <dbReference type="PROSITE" id="PS50916"/>
    </source>
</evidence>
<gene>
    <name evidence="6" type="ORF">GDO86_009544</name>
</gene>
<dbReference type="PANTHER" id="PTHR45716:SF1">
    <property type="entry name" value="SYNAPTOTAGMIN-LIKE PROTEIN 3"/>
    <property type="match status" value="1"/>
</dbReference>
<dbReference type="InterPro" id="IPR000008">
    <property type="entry name" value="C2_dom"/>
</dbReference>
<dbReference type="GO" id="GO:0005886">
    <property type="term" value="C:plasma membrane"/>
    <property type="evidence" value="ECO:0007669"/>
    <property type="project" value="TreeGrafter"/>
</dbReference>
<dbReference type="GO" id="GO:0006886">
    <property type="term" value="P:intracellular protein transport"/>
    <property type="evidence" value="ECO:0007669"/>
    <property type="project" value="InterPro"/>
</dbReference>
<dbReference type="FunFam" id="3.30.40.10:FF:000018">
    <property type="entry name" value="Synaptotagmin-like 5, isoform CRA_a"/>
    <property type="match status" value="1"/>
</dbReference>
<evidence type="ECO:0000256" key="1">
    <source>
        <dbReference type="ARBA" id="ARBA00004170"/>
    </source>
</evidence>
<name>A0A8T2JPK9_9PIPI</name>
<dbReference type="SUPFAM" id="SSF49562">
    <property type="entry name" value="C2 domain (Calcium/lipid-binding domain, CaLB)"/>
    <property type="match status" value="1"/>
</dbReference>
<feature type="domain" description="RabBD" evidence="5">
    <location>
        <begin position="3"/>
        <end position="121"/>
    </location>
</feature>
<comment type="caution">
    <text evidence="6">The sequence shown here is derived from an EMBL/GenBank/DDBJ whole genome shotgun (WGS) entry which is preliminary data.</text>
</comment>
<dbReference type="FunFam" id="2.60.40.150:FF:000006">
    <property type="entry name" value="Synaptotagmin-like 5, isoform CRA_a"/>
    <property type="match status" value="1"/>
</dbReference>
<organism evidence="6 7">
    <name type="scientific">Hymenochirus boettgeri</name>
    <name type="common">Congo dwarf clawed frog</name>
    <dbReference type="NCBI Taxonomy" id="247094"/>
    <lineage>
        <taxon>Eukaryota</taxon>
        <taxon>Metazoa</taxon>
        <taxon>Chordata</taxon>
        <taxon>Craniata</taxon>
        <taxon>Vertebrata</taxon>
        <taxon>Euteleostomi</taxon>
        <taxon>Amphibia</taxon>
        <taxon>Batrachia</taxon>
        <taxon>Anura</taxon>
        <taxon>Pipoidea</taxon>
        <taxon>Pipidae</taxon>
        <taxon>Pipinae</taxon>
        <taxon>Hymenochirus</taxon>
    </lineage>
</organism>
<dbReference type="InterPro" id="IPR041282">
    <property type="entry name" value="FYVE_2"/>
</dbReference>
<dbReference type="InterPro" id="IPR035892">
    <property type="entry name" value="C2_domain_sf"/>
</dbReference>
<dbReference type="Gene3D" id="2.60.40.150">
    <property type="entry name" value="C2 domain"/>
    <property type="match status" value="1"/>
</dbReference>
<dbReference type="PROSITE" id="PS50916">
    <property type="entry name" value="RABBD"/>
    <property type="match status" value="1"/>
</dbReference>
<dbReference type="GO" id="GO:0006887">
    <property type="term" value="P:exocytosis"/>
    <property type="evidence" value="ECO:0007669"/>
    <property type="project" value="TreeGrafter"/>
</dbReference>
<keyword evidence="3" id="KW-0472">Membrane</keyword>
<dbReference type="SMART" id="SM00239">
    <property type="entry name" value="C2"/>
    <property type="match status" value="1"/>
</dbReference>
<dbReference type="GO" id="GO:0042043">
    <property type="term" value="F:neurexin family protein binding"/>
    <property type="evidence" value="ECO:0007669"/>
    <property type="project" value="TreeGrafter"/>
</dbReference>
<evidence type="ECO:0000259" key="4">
    <source>
        <dbReference type="PROSITE" id="PS50004"/>
    </source>
</evidence>
<dbReference type="Pfam" id="PF02318">
    <property type="entry name" value="FYVE_2"/>
    <property type="match status" value="1"/>
</dbReference>
<comment type="subcellular location">
    <subcellularLocation>
        <location evidence="1">Membrane</location>
        <topology evidence="1">Peripheral membrane protein</topology>
    </subcellularLocation>
</comment>
<accession>A0A8T2JPK9</accession>
<sequence>MGDFNLNSMKELERIKVLEVLYRDQAIRKVEEERTRKLKTHLQQLRWKGAKSVSRDYQERSCARCQKALGRLFNRGAVCNGCSHRVCNQCQVFDLSPVWKCTVCYAYGDVKIKTGEWFFEEREKKFPFTGKHETAGSRLLKSYQKLSMISVVPPTPPPYSESASGSTSMEINKEKGFHKSVESLFLTLTSQVKKISRSQNDMMNCKQHLTINHNEKVERKERRSHSDTAINIASELEKSHNLHKLVHKAKVKEKGILKIELNEGTGPMRRKTFCESTKRESMCSINSICTEASSYDNANITGEIEFALTYNFKTSTLEINIRACKNLSHGDEKKKKCNPYVKTYLLPDKSSHSKMKTKIIKNTVDPLFEETLKYDIEQSQVETRTLKVSVWHSGTLKRKVFLGEVVLPLELWDFADNSTQTFNWYQLRAKVSIYLPTNNNNFI</sequence>
<dbReference type="GO" id="GO:0031267">
    <property type="term" value="F:small GTPase binding"/>
    <property type="evidence" value="ECO:0007669"/>
    <property type="project" value="InterPro"/>
</dbReference>
<dbReference type="PANTHER" id="PTHR45716">
    <property type="entry name" value="BITESIZE, ISOFORM I"/>
    <property type="match status" value="1"/>
</dbReference>
<dbReference type="OrthoDB" id="195679at2759"/>
<dbReference type="InterPro" id="IPR010911">
    <property type="entry name" value="Rab_BD"/>
</dbReference>
<reference evidence="6" key="1">
    <citation type="thesis" date="2020" institute="ProQuest LLC" country="789 East Eisenhower Parkway, Ann Arbor, MI, USA">
        <title>Comparative Genomics and Chromosome Evolution.</title>
        <authorList>
            <person name="Mudd A.B."/>
        </authorList>
    </citation>
    <scope>NUCLEOTIDE SEQUENCE</scope>
    <source>
        <strain evidence="6">Female2</strain>
        <tissue evidence="6">Blood</tissue>
    </source>
</reference>
<dbReference type="GO" id="GO:0070382">
    <property type="term" value="C:exocytic vesicle"/>
    <property type="evidence" value="ECO:0007669"/>
    <property type="project" value="TreeGrafter"/>
</dbReference>
<dbReference type="PROSITE" id="PS50004">
    <property type="entry name" value="C2"/>
    <property type="match status" value="1"/>
</dbReference>
<keyword evidence="2" id="KW-0677">Repeat</keyword>
<dbReference type="AlphaFoldDB" id="A0A8T2JPK9"/>
<keyword evidence="7" id="KW-1185">Reference proteome</keyword>
<evidence type="ECO:0000313" key="6">
    <source>
        <dbReference type="EMBL" id="KAG8444396.1"/>
    </source>
</evidence>
<dbReference type="CDD" id="cd08521">
    <property type="entry name" value="C2A_SLP"/>
    <property type="match status" value="1"/>
</dbReference>
<dbReference type="Gene3D" id="3.30.40.10">
    <property type="entry name" value="Zinc/RING finger domain, C3HC4 (zinc finger)"/>
    <property type="match status" value="1"/>
</dbReference>
<dbReference type="EMBL" id="JAACNH010000004">
    <property type="protein sequence ID" value="KAG8444396.1"/>
    <property type="molecule type" value="Genomic_DNA"/>
</dbReference>
<evidence type="ECO:0000256" key="2">
    <source>
        <dbReference type="ARBA" id="ARBA00022737"/>
    </source>
</evidence>
<dbReference type="Pfam" id="PF00168">
    <property type="entry name" value="C2"/>
    <property type="match status" value="1"/>
</dbReference>
<proteinExistence type="predicted"/>
<evidence type="ECO:0008006" key="8">
    <source>
        <dbReference type="Google" id="ProtNLM"/>
    </source>
</evidence>
<evidence type="ECO:0000256" key="3">
    <source>
        <dbReference type="ARBA" id="ARBA00023136"/>
    </source>
</evidence>
<dbReference type="SUPFAM" id="SSF57903">
    <property type="entry name" value="FYVE/PHD zinc finger"/>
    <property type="match status" value="1"/>
</dbReference>
<evidence type="ECO:0000313" key="7">
    <source>
        <dbReference type="Proteomes" id="UP000812440"/>
    </source>
</evidence>
<feature type="domain" description="C2" evidence="4">
    <location>
        <begin position="300"/>
        <end position="425"/>
    </location>
</feature>
<dbReference type="InterPro" id="IPR013083">
    <property type="entry name" value="Znf_RING/FYVE/PHD"/>
</dbReference>
<dbReference type="InterPro" id="IPR011011">
    <property type="entry name" value="Znf_FYVE_PHD"/>
</dbReference>
<protein>
    <recommendedName>
        <fullName evidence="8">Synaptotagmin-like protein 3</fullName>
    </recommendedName>
</protein>
<dbReference type="Proteomes" id="UP000812440">
    <property type="component" value="Chromosome 5"/>
</dbReference>